<evidence type="ECO:0000256" key="4">
    <source>
        <dbReference type="ARBA" id="ARBA00023052"/>
    </source>
</evidence>
<evidence type="ECO:0000313" key="9">
    <source>
        <dbReference type="Proteomes" id="UP000015388"/>
    </source>
</evidence>
<comment type="subunit">
    <text evidence="6">Homodimer.</text>
</comment>
<keyword evidence="2 6" id="KW-0479">Metal-binding</keyword>
<comment type="function">
    <text evidence="6">Catalyzes the thiamine diphosphate-dependent decarboxylation of 2-oxoglutarate and the subsequent addition of the resulting succinic semialdehyde-thiamine pyrophosphate anion to isochorismate to yield 2-succinyl-5-enolpyruvyl-6-hydroxy-3-cyclohexene-1-carboxylate (SEPHCHC).</text>
</comment>
<dbReference type="RefSeq" id="WP_020933875.1">
    <property type="nucleotide sequence ID" value="NC_021915.1"/>
</dbReference>
<protein>
    <recommendedName>
        <fullName evidence="6">2-succinyl-5-enolpyruvyl-6-hydroxy-3-cyclohexene-1-carboxylate synthase</fullName>
        <shortName evidence="6">SEPHCHC synthase</shortName>
        <ecNumber evidence="6">2.2.1.9</ecNumber>
    </recommendedName>
    <alternativeName>
        <fullName evidence="6">Menaquinone biosynthesis protein MenD</fullName>
    </alternativeName>
</protein>
<feature type="domain" description="Thiamine pyrophosphate enzyme N-terminal TPP-binding" evidence="7">
    <location>
        <begin position="14"/>
        <end position="124"/>
    </location>
</feature>
<keyword evidence="5 6" id="KW-0464">Manganese</keyword>
<dbReference type="KEGG" id="cmd:B841_02285"/>
<dbReference type="EC" id="2.2.1.9" evidence="6"/>
<comment type="cofactor">
    <cofactor evidence="6">
        <name>thiamine diphosphate</name>
        <dbReference type="ChEBI" id="CHEBI:58937"/>
    </cofactor>
    <text evidence="6">Binds 1 thiamine pyrophosphate per subunit.</text>
</comment>
<organism evidence="8 9">
    <name type="scientific">Corynebacterium maris DSM 45190</name>
    <dbReference type="NCBI Taxonomy" id="1224163"/>
    <lineage>
        <taxon>Bacteria</taxon>
        <taxon>Bacillati</taxon>
        <taxon>Actinomycetota</taxon>
        <taxon>Actinomycetes</taxon>
        <taxon>Mycobacteriales</taxon>
        <taxon>Corynebacteriaceae</taxon>
        <taxon>Corynebacterium</taxon>
    </lineage>
</organism>
<dbReference type="PIRSF" id="PIRSF004983">
    <property type="entry name" value="MenD"/>
    <property type="match status" value="1"/>
</dbReference>
<dbReference type="GO" id="GO:0030976">
    <property type="term" value="F:thiamine pyrophosphate binding"/>
    <property type="evidence" value="ECO:0007669"/>
    <property type="project" value="UniProtKB-UniRule"/>
</dbReference>
<evidence type="ECO:0000256" key="6">
    <source>
        <dbReference type="HAMAP-Rule" id="MF_01659"/>
    </source>
</evidence>
<comment type="catalytic activity">
    <reaction evidence="6">
        <text>isochorismate + 2-oxoglutarate + H(+) = 5-enolpyruvoyl-6-hydroxy-2-succinyl-cyclohex-3-ene-1-carboxylate + CO2</text>
        <dbReference type="Rhea" id="RHEA:25593"/>
        <dbReference type="ChEBI" id="CHEBI:15378"/>
        <dbReference type="ChEBI" id="CHEBI:16526"/>
        <dbReference type="ChEBI" id="CHEBI:16810"/>
        <dbReference type="ChEBI" id="CHEBI:29780"/>
        <dbReference type="ChEBI" id="CHEBI:58818"/>
        <dbReference type="EC" id="2.2.1.9"/>
    </reaction>
</comment>
<evidence type="ECO:0000313" key="8">
    <source>
        <dbReference type="EMBL" id="AGS33940.1"/>
    </source>
</evidence>
<dbReference type="PATRIC" id="fig|1224163.3.peg.462"/>
<dbReference type="GO" id="GO:0000287">
    <property type="term" value="F:magnesium ion binding"/>
    <property type="evidence" value="ECO:0007669"/>
    <property type="project" value="UniProtKB-UniRule"/>
</dbReference>
<evidence type="ECO:0000256" key="1">
    <source>
        <dbReference type="ARBA" id="ARBA00022679"/>
    </source>
</evidence>
<dbReference type="UniPathway" id="UPA00079"/>
<dbReference type="eggNOG" id="COG1165">
    <property type="taxonomic scope" value="Bacteria"/>
</dbReference>
<comment type="pathway">
    <text evidence="6">Quinol/quinone metabolism; 1,4-dihydroxy-2-naphthoate biosynthesis; 1,4-dihydroxy-2-naphthoate from chorismate: step 2/7.</text>
</comment>
<dbReference type="InterPro" id="IPR029061">
    <property type="entry name" value="THDP-binding"/>
</dbReference>
<keyword evidence="6" id="KW-0474">Menaquinone biosynthesis</keyword>
<evidence type="ECO:0000256" key="5">
    <source>
        <dbReference type="ARBA" id="ARBA00023211"/>
    </source>
</evidence>
<dbReference type="Gene3D" id="3.40.50.1220">
    <property type="entry name" value="TPP-binding domain"/>
    <property type="match status" value="1"/>
</dbReference>
<reference evidence="8 9" key="1">
    <citation type="submission" date="2012-11" db="EMBL/GenBank/DDBJ databases">
        <title>The complete genome sequence of Corynebacterium maris Coryn-1 (=DSM 45190).</title>
        <authorList>
            <person name="Schaffert L."/>
            <person name="Albersmeier A."/>
            <person name="Kalinowski J."/>
            <person name="Ruckert C."/>
        </authorList>
    </citation>
    <scope>NUCLEOTIDE SEQUENCE [LARGE SCALE GENOMIC DNA]</scope>
    <source>
        <strain evidence="9">Coryn-1</strain>
    </source>
</reference>
<dbReference type="UniPathway" id="UPA01057">
    <property type="reaction ID" value="UER00164"/>
</dbReference>
<keyword evidence="4 6" id="KW-0786">Thiamine pyrophosphate</keyword>
<dbReference type="STRING" id="1224163.B841_02285"/>
<sequence>MSDTAQPNSVALAGAVADVLARHLSDVVLCPGSRNSPLSLALLARDDVRVHVRLDERSAAFLALGIARVQGRHVGVVTTSGTAVANCLPAVVESAHSHTPLAIISADRPERFVGTGASQTIDQDGIFGGYAATTQVTGEADLAGLADAFAGQGTVHANVRLDAPLVGDRLPERVSGGDVARGRFDAVVDHGEIALDLSRDTLVIAGDEAWEVEGLQDVPTIAEPTAPTPYLPVHPLAAGLFVRGNIDAGGDSDYAEYVAKTKPEQIIVVGGDSDYAEYVAKTKPEQIIVVGHPTLHRPVLALLADPDVELTVLSRTEAFTDPAHNAAHRGTRVKVTGQPRKQWLTLCDAVSRTAADAVRDVLEREELGFTGLHAAAAVTDTLGTGDTLLLGASNPVRDASLTGLPADGVDIYSPRGAAGIDGTVSQAVGVALAVQSLHPEEIRAPRTVALMGDVTFLHDAGGLLIGPDEPRPENLTIVVANDDGGGIFESLEIGAPTLRDSFERAFGTPHEADLEAISAGYGADFRRVEGVHELIHALLDATEEAAGLTVIEARTTRATRRDLDAALTAALGL</sequence>
<gene>
    <name evidence="6" type="primary">menD</name>
    <name evidence="8" type="ORF">B841_02285</name>
</gene>
<dbReference type="PANTHER" id="PTHR42916">
    <property type="entry name" value="2-SUCCINYL-5-ENOLPYRUVYL-6-HYDROXY-3-CYCLOHEXENE-1-CARBOXYLATE SYNTHASE"/>
    <property type="match status" value="1"/>
</dbReference>
<dbReference type="Gene3D" id="3.40.50.970">
    <property type="match status" value="2"/>
</dbReference>
<evidence type="ECO:0000256" key="3">
    <source>
        <dbReference type="ARBA" id="ARBA00022842"/>
    </source>
</evidence>
<comment type="cofactor">
    <cofactor evidence="6">
        <name>Mg(2+)</name>
        <dbReference type="ChEBI" id="CHEBI:18420"/>
    </cofactor>
    <cofactor evidence="6">
        <name>Mn(2+)</name>
        <dbReference type="ChEBI" id="CHEBI:29035"/>
    </cofactor>
</comment>
<keyword evidence="9" id="KW-1185">Reference proteome</keyword>
<evidence type="ECO:0000256" key="2">
    <source>
        <dbReference type="ARBA" id="ARBA00022723"/>
    </source>
</evidence>
<name>S5T085_9CORY</name>
<evidence type="ECO:0000259" key="7">
    <source>
        <dbReference type="Pfam" id="PF02776"/>
    </source>
</evidence>
<dbReference type="CDD" id="cd02009">
    <property type="entry name" value="TPP_SHCHC_synthase"/>
    <property type="match status" value="1"/>
</dbReference>
<dbReference type="GO" id="GO:0009234">
    <property type="term" value="P:menaquinone biosynthetic process"/>
    <property type="evidence" value="ECO:0007669"/>
    <property type="project" value="UniProtKB-UniRule"/>
</dbReference>
<dbReference type="PANTHER" id="PTHR42916:SF1">
    <property type="entry name" value="PROTEIN PHYLLO, CHLOROPLASTIC"/>
    <property type="match status" value="1"/>
</dbReference>
<dbReference type="Pfam" id="PF02776">
    <property type="entry name" value="TPP_enzyme_N"/>
    <property type="match status" value="1"/>
</dbReference>
<accession>S5T085</accession>
<dbReference type="EMBL" id="CP003924">
    <property type="protein sequence ID" value="AGS33940.1"/>
    <property type="molecule type" value="Genomic_DNA"/>
</dbReference>
<dbReference type="GO" id="GO:0030145">
    <property type="term" value="F:manganese ion binding"/>
    <property type="evidence" value="ECO:0007669"/>
    <property type="project" value="UniProtKB-UniRule"/>
</dbReference>
<dbReference type="SUPFAM" id="SSF52518">
    <property type="entry name" value="Thiamin diphosphate-binding fold (THDP-binding)"/>
    <property type="match status" value="2"/>
</dbReference>
<proteinExistence type="inferred from homology"/>
<dbReference type="OrthoDB" id="9791859at2"/>
<dbReference type="InterPro" id="IPR012001">
    <property type="entry name" value="Thiamin_PyroP_enz_TPP-bd_dom"/>
</dbReference>
<keyword evidence="3 6" id="KW-0460">Magnesium</keyword>
<dbReference type="HAMAP" id="MF_01659">
    <property type="entry name" value="MenD"/>
    <property type="match status" value="1"/>
</dbReference>
<dbReference type="Proteomes" id="UP000015388">
    <property type="component" value="Chromosome"/>
</dbReference>
<comment type="pathway">
    <text evidence="6">Quinol/quinone metabolism; menaquinone biosynthesis.</text>
</comment>
<keyword evidence="1 6" id="KW-0808">Transferase</keyword>
<comment type="similarity">
    <text evidence="6">Belongs to the TPP enzyme family. MenD subfamily.</text>
</comment>
<dbReference type="AlphaFoldDB" id="S5T085"/>
<dbReference type="GO" id="GO:0070204">
    <property type="term" value="F:2-succinyl-5-enolpyruvyl-6-hydroxy-3-cyclohexene-1-carboxylic-acid synthase activity"/>
    <property type="evidence" value="ECO:0007669"/>
    <property type="project" value="UniProtKB-UniRule"/>
</dbReference>
<dbReference type="HOGENOM" id="CLU_006051_4_1_11"/>
<dbReference type="InterPro" id="IPR004433">
    <property type="entry name" value="MenaQ_synth_MenD"/>
</dbReference>